<evidence type="ECO:0000256" key="1">
    <source>
        <dbReference type="ARBA" id="ARBA00004609"/>
    </source>
</evidence>
<dbReference type="InterPro" id="IPR008427">
    <property type="entry name" value="Extracellular_membr_CFEM_dom"/>
</dbReference>
<evidence type="ECO:0000256" key="6">
    <source>
        <dbReference type="ARBA" id="ARBA00022617"/>
    </source>
</evidence>
<dbReference type="PANTHER" id="PTHR37928:SF2">
    <property type="entry name" value="GPI ANCHORED CFEM DOMAIN PROTEIN (AFU_ORTHOLOGUE AFUA_6G10580)"/>
    <property type="match status" value="1"/>
</dbReference>
<evidence type="ECO:0000256" key="10">
    <source>
        <dbReference type="ARBA" id="ARBA00023136"/>
    </source>
</evidence>
<gene>
    <name evidence="16" type="ORF">EVJ58_g6814</name>
</gene>
<dbReference type="Pfam" id="PF05730">
    <property type="entry name" value="CFEM"/>
    <property type="match status" value="1"/>
</dbReference>
<dbReference type="AlphaFoldDB" id="A0A4Y9Y7N8"/>
<keyword evidence="10" id="KW-0472">Membrane</keyword>
<evidence type="ECO:0000256" key="2">
    <source>
        <dbReference type="ARBA" id="ARBA00004613"/>
    </source>
</evidence>
<keyword evidence="6" id="KW-0349">Heme</keyword>
<proteinExistence type="inferred from homology"/>
<organism evidence="16 17">
    <name type="scientific">Rhodofomes roseus</name>
    <dbReference type="NCBI Taxonomy" id="34475"/>
    <lineage>
        <taxon>Eukaryota</taxon>
        <taxon>Fungi</taxon>
        <taxon>Dikarya</taxon>
        <taxon>Basidiomycota</taxon>
        <taxon>Agaricomycotina</taxon>
        <taxon>Agaricomycetes</taxon>
        <taxon>Polyporales</taxon>
        <taxon>Rhodofomes</taxon>
    </lineage>
</organism>
<dbReference type="PROSITE" id="PS52012">
    <property type="entry name" value="CFEM"/>
    <property type="match status" value="1"/>
</dbReference>
<keyword evidence="4" id="KW-1003">Cell membrane</keyword>
<name>A0A4Y9Y7N8_9APHY</name>
<dbReference type="GO" id="GO:0046872">
    <property type="term" value="F:metal ion binding"/>
    <property type="evidence" value="ECO:0007669"/>
    <property type="project" value="UniProtKB-KW"/>
</dbReference>
<keyword evidence="8 14" id="KW-0732">Signal</keyword>
<comment type="caution">
    <text evidence="16">The sequence shown here is derived from an EMBL/GenBank/DDBJ whole genome shotgun (WGS) entry which is preliminary data.</text>
</comment>
<evidence type="ECO:0000256" key="13">
    <source>
        <dbReference type="ARBA" id="ARBA00023288"/>
    </source>
</evidence>
<dbReference type="GO" id="GO:0005886">
    <property type="term" value="C:plasma membrane"/>
    <property type="evidence" value="ECO:0007669"/>
    <property type="project" value="UniProtKB-SubCell"/>
</dbReference>
<dbReference type="STRING" id="34475.A0A4Y9Y7N8"/>
<dbReference type="InterPro" id="IPR051735">
    <property type="entry name" value="CFEM_domain"/>
</dbReference>
<reference evidence="16 17" key="1">
    <citation type="submission" date="2019-01" db="EMBL/GenBank/DDBJ databases">
        <title>Genome sequencing of the rare red list fungi Fomitopsis rosea.</title>
        <authorList>
            <person name="Buettner E."/>
            <person name="Kellner H."/>
        </authorList>
    </citation>
    <scope>NUCLEOTIDE SEQUENCE [LARGE SCALE GENOMIC DNA]</scope>
    <source>
        <strain evidence="16 17">DSM 105464</strain>
    </source>
</reference>
<evidence type="ECO:0000256" key="11">
    <source>
        <dbReference type="ARBA" id="ARBA00023157"/>
    </source>
</evidence>
<evidence type="ECO:0000259" key="15">
    <source>
        <dbReference type="PROSITE" id="PS52012"/>
    </source>
</evidence>
<keyword evidence="13" id="KW-0449">Lipoprotein</keyword>
<sequence>MRCALALTTLLSALATAQASYILRRQFPNCAESCLANANFGSCSSSDDTCLCNSSVFVNSVTSCIQSSCTGSDLTTAESDAQQLCLAVGVTLSASSAAASSTSPSSSASSAASSASVTGAANSARSHGVNALAGLAAVGAVAFAL</sequence>
<feature type="signal peptide" evidence="14">
    <location>
        <begin position="1"/>
        <end position="19"/>
    </location>
</feature>
<comment type="similarity">
    <text evidence="3">Belongs to the RBT5 family.</text>
</comment>
<dbReference type="GO" id="GO:0005576">
    <property type="term" value="C:extracellular region"/>
    <property type="evidence" value="ECO:0007669"/>
    <property type="project" value="UniProtKB-SubCell"/>
</dbReference>
<evidence type="ECO:0000256" key="12">
    <source>
        <dbReference type="ARBA" id="ARBA00023180"/>
    </source>
</evidence>
<comment type="subcellular location">
    <subcellularLocation>
        <location evidence="1">Cell membrane</location>
        <topology evidence="1">Lipid-anchor</topology>
        <topology evidence="1">GPI-anchor</topology>
    </subcellularLocation>
    <subcellularLocation>
        <location evidence="2">Secreted</location>
    </subcellularLocation>
</comment>
<feature type="chain" id="PRO_5021374724" description="CFEM domain-containing protein" evidence="14">
    <location>
        <begin position="20"/>
        <end position="145"/>
    </location>
</feature>
<dbReference type="PANTHER" id="PTHR37928">
    <property type="entry name" value="CFEM DOMAIN PROTEIN (AFU_ORTHOLOGUE AFUA_6G14090)"/>
    <property type="match status" value="1"/>
</dbReference>
<keyword evidence="5" id="KW-0964">Secreted</keyword>
<dbReference type="SMART" id="SM00747">
    <property type="entry name" value="CFEM"/>
    <property type="match status" value="1"/>
</dbReference>
<dbReference type="Proteomes" id="UP000298390">
    <property type="component" value="Unassembled WGS sequence"/>
</dbReference>
<evidence type="ECO:0000256" key="5">
    <source>
        <dbReference type="ARBA" id="ARBA00022525"/>
    </source>
</evidence>
<protein>
    <recommendedName>
        <fullName evidence="15">CFEM domain-containing protein</fullName>
    </recommendedName>
</protein>
<evidence type="ECO:0000256" key="4">
    <source>
        <dbReference type="ARBA" id="ARBA00022475"/>
    </source>
</evidence>
<evidence type="ECO:0000256" key="3">
    <source>
        <dbReference type="ARBA" id="ARBA00010031"/>
    </source>
</evidence>
<keyword evidence="7" id="KW-0479">Metal-binding</keyword>
<evidence type="ECO:0000256" key="14">
    <source>
        <dbReference type="SAM" id="SignalP"/>
    </source>
</evidence>
<evidence type="ECO:0000256" key="8">
    <source>
        <dbReference type="ARBA" id="ARBA00022729"/>
    </source>
</evidence>
<evidence type="ECO:0000256" key="7">
    <source>
        <dbReference type="ARBA" id="ARBA00022723"/>
    </source>
</evidence>
<keyword evidence="11" id="KW-1015">Disulfide bond</keyword>
<keyword evidence="12" id="KW-0325">Glycoprotein</keyword>
<feature type="domain" description="CFEM" evidence="15">
    <location>
        <begin position="2"/>
        <end position="112"/>
    </location>
</feature>
<evidence type="ECO:0000256" key="9">
    <source>
        <dbReference type="ARBA" id="ARBA00023004"/>
    </source>
</evidence>
<keyword evidence="9" id="KW-0408">Iron</keyword>
<dbReference type="EMBL" id="SEKV01000403">
    <property type="protein sequence ID" value="TFY57793.1"/>
    <property type="molecule type" value="Genomic_DNA"/>
</dbReference>
<accession>A0A4Y9Y7N8</accession>
<evidence type="ECO:0000313" key="16">
    <source>
        <dbReference type="EMBL" id="TFY57793.1"/>
    </source>
</evidence>
<evidence type="ECO:0000313" key="17">
    <source>
        <dbReference type="Proteomes" id="UP000298390"/>
    </source>
</evidence>